<sequence length="83" mass="9446">MPRWNEMRELQGRRCAADGVESQANTTATDKTETASLRRPSQLGRRPVTHLRLLSSPMTSRPFTCPMPRGWPARASEHKEIRS</sequence>
<dbReference type="VEuPathDB" id="FungiDB:ASPTUDRAFT_39249"/>
<dbReference type="Proteomes" id="UP000184304">
    <property type="component" value="Unassembled WGS sequence"/>
</dbReference>
<name>A0A1L9NAX1_ASPTC</name>
<evidence type="ECO:0000256" key="1">
    <source>
        <dbReference type="SAM" id="MobiDB-lite"/>
    </source>
</evidence>
<accession>A0A1L9NAX1</accession>
<feature type="region of interest" description="Disordered" evidence="1">
    <location>
        <begin position="1"/>
        <end position="83"/>
    </location>
</feature>
<feature type="compositionally biased region" description="Basic and acidic residues" evidence="1">
    <location>
        <begin position="1"/>
        <end position="16"/>
    </location>
</feature>
<keyword evidence="3" id="KW-1185">Reference proteome</keyword>
<reference evidence="3" key="1">
    <citation type="journal article" date="2017" name="Genome Biol.">
        <title>Comparative genomics reveals high biological diversity and specific adaptations in the industrially and medically important fungal genus Aspergillus.</title>
        <authorList>
            <person name="de Vries R.P."/>
            <person name="Riley R."/>
            <person name="Wiebenga A."/>
            <person name="Aguilar-Osorio G."/>
            <person name="Amillis S."/>
            <person name="Uchima C.A."/>
            <person name="Anderluh G."/>
            <person name="Asadollahi M."/>
            <person name="Askin M."/>
            <person name="Barry K."/>
            <person name="Battaglia E."/>
            <person name="Bayram O."/>
            <person name="Benocci T."/>
            <person name="Braus-Stromeyer S.A."/>
            <person name="Caldana C."/>
            <person name="Canovas D."/>
            <person name="Cerqueira G.C."/>
            <person name="Chen F."/>
            <person name="Chen W."/>
            <person name="Choi C."/>
            <person name="Clum A."/>
            <person name="Dos Santos R.A."/>
            <person name="Damasio A.R."/>
            <person name="Diallinas G."/>
            <person name="Emri T."/>
            <person name="Fekete E."/>
            <person name="Flipphi M."/>
            <person name="Freyberg S."/>
            <person name="Gallo A."/>
            <person name="Gournas C."/>
            <person name="Habgood R."/>
            <person name="Hainaut M."/>
            <person name="Harispe M.L."/>
            <person name="Henrissat B."/>
            <person name="Hilden K.S."/>
            <person name="Hope R."/>
            <person name="Hossain A."/>
            <person name="Karabika E."/>
            <person name="Karaffa L."/>
            <person name="Karanyi Z."/>
            <person name="Krasevec N."/>
            <person name="Kuo A."/>
            <person name="Kusch H."/>
            <person name="LaButti K."/>
            <person name="Lagendijk E.L."/>
            <person name="Lapidus A."/>
            <person name="Levasseur A."/>
            <person name="Lindquist E."/>
            <person name="Lipzen A."/>
            <person name="Logrieco A.F."/>
            <person name="MacCabe A."/>
            <person name="Maekelae M.R."/>
            <person name="Malavazi I."/>
            <person name="Melin P."/>
            <person name="Meyer V."/>
            <person name="Mielnichuk N."/>
            <person name="Miskei M."/>
            <person name="Molnar A.P."/>
            <person name="Mule G."/>
            <person name="Ngan C.Y."/>
            <person name="Orejas M."/>
            <person name="Orosz E."/>
            <person name="Ouedraogo J.P."/>
            <person name="Overkamp K.M."/>
            <person name="Park H.-S."/>
            <person name="Perrone G."/>
            <person name="Piumi F."/>
            <person name="Punt P.J."/>
            <person name="Ram A.F."/>
            <person name="Ramon A."/>
            <person name="Rauscher S."/>
            <person name="Record E."/>
            <person name="Riano-Pachon D.M."/>
            <person name="Robert V."/>
            <person name="Roehrig J."/>
            <person name="Ruller R."/>
            <person name="Salamov A."/>
            <person name="Salih N.S."/>
            <person name="Samson R.A."/>
            <person name="Sandor E."/>
            <person name="Sanguinetti M."/>
            <person name="Schuetze T."/>
            <person name="Sepcic K."/>
            <person name="Shelest E."/>
            <person name="Sherlock G."/>
            <person name="Sophianopoulou V."/>
            <person name="Squina F.M."/>
            <person name="Sun H."/>
            <person name="Susca A."/>
            <person name="Todd R.B."/>
            <person name="Tsang A."/>
            <person name="Unkles S.E."/>
            <person name="van de Wiele N."/>
            <person name="van Rossen-Uffink D."/>
            <person name="Oliveira J.V."/>
            <person name="Vesth T.C."/>
            <person name="Visser J."/>
            <person name="Yu J.-H."/>
            <person name="Zhou M."/>
            <person name="Andersen M.R."/>
            <person name="Archer D.B."/>
            <person name="Baker S.E."/>
            <person name="Benoit I."/>
            <person name="Brakhage A.A."/>
            <person name="Braus G.H."/>
            <person name="Fischer R."/>
            <person name="Frisvad J.C."/>
            <person name="Goldman G.H."/>
            <person name="Houbraken J."/>
            <person name="Oakley B."/>
            <person name="Pocsi I."/>
            <person name="Scazzocchio C."/>
            <person name="Seiboth B."/>
            <person name="vanKuyk P.A."/>
            <person name="Wortman J."/>
            <person name="Dyer P.S."/>
            <person name="Grigoriev I.V."/>
        </authorList>
    </citation>
    <scope>NUCLEOTIDE SEQUENCE [LARGE SCALE GENOMIC DNA]</scope>
    <source>
        <strain evidence="3">CBS 134.48</strain>
    </source>
</reference>
<gene>
    <name evidence="2" type="ORF">ASPTUDRAFT_39249</name>
</gene>
<proteinExistence type="predicted"/>
<protein>
    <submittedName>
        <fullName evidence="2">Uncharacterized protein</fullName>
    </submittedName>
</protein>
<evidence type="ECO:0000313" key="3">
    <source>
        <dbReference type="Proteomes" id="UP000184304"/>
    </source>
</evidence>
<dbReference type="AlphaFoldDB" id="A0A1L9NAX1"/>
<organism evidence="2 3">
    <name type="scientific">Aspergillus tubingensis (strain CBS 134.48)</name>
    <dbReference type="NCBI Taxonomy" id="767770"/>
    <lineage>
        <taxon>Eukaryota</taxon>
        <taxon>Fungi</taxon>
        <taxon>Dikarya</taxon>
        <taxon>Ascomycota</taxon>
        <taxon>Pezizomycotina</taxon>
        <taxon>Eurotiomycetes</taxon>
        <taxon>Eurotiomycetidae</taxon>
        <taxon>Eurotiales</taxon>
        <taxon>Aspergillaceae</taxon>
        <taxon>Aspergillus</taxon>
        <taxon>Aspergillus subgen. Circumdati</taxon>
    </lineage>
</organism>
<dbReference type="EMBL" id="KV878187">
    <property type="protein sequence ID" value="OJI86389.1"/>
    <property type="molecule type" value="Genomic_DNA"/>
</dbReference>
<evidence type="ECO:0000313" key="2">
    <source>
        <dbReference type="EMBL" id="OJI86389.1"/>
    </source>
</evidence>